<reference evidence="7 8" key="1">
    <citation type="submission" date="2018-07" db="EMBL/GenBank/DDBJ databases">
        <title>Identification of spontaneous genetic mutation associated with occurrence of a yellow conidial color mutant of Aspergillus flavus.</title>
        <authorList>
            <person name="Chang P.-K."/>
            <person name="Mack B.M."/>
            <person name="Scharfenstein L."/>
            <person name="Gilbert M.K."/>
        </authorList>
    </citation>
    <scope>NUCLEOTIDE SEQUENCE [LARGE SCALE GENOMIC DNA]</scope>
    <source>
        <strain evidence="7 8">CA14</strain>
    </source>
</reference>
<feature type="domain" description="Zn(2)-C6 fungal-type" evidence="6">
    <location>
        <begin position="9"/>
        <end position="37"/>
    </location>
</feature>
<name>A0AB74BVY4_ASPFL</name>
<sequence length="530" mass="59330">MQENPGSKPCHNCRRKRRRCDRSVPVCHKCMKTGQECLGYGKLFIWNEGVASRGKMMGKTYATPNHLQPLTMSTRDEGTSRVWTFSCDLNPSIPDRNDLRAPLYITPIDPLFQGMDNPSRRYLCHFATTLCEDLVISDVPNENPFRSLIPTCRDHPILLHIIVANAAMHISSMSRPSFDLHNSSVQALLPDHSAVKTPIHTRYSTDSSASATLDALSAKQKSIHLLKTALENLPSTDINLVVTVILLFINLELIDSGKNAWRAHVEGAMKLISSLKPFQNDQISPIALIRDRITSDCLTYHVLGSTLTNSTTFLDPFSLPIDITTILRRSEANSYLSFPTTLLQILFRACELSNIAFTLPSTETPNLINEASSLLNAAQAFDVEAWANNVEGAPTHRTPNRIHTALAHQNAVCIYVHRSIAYDPTDMDSETLVTEIIHHLSFIDPKDPLSKATSWPTFIAGAETDNPVYRQWALDRLSLLWNVLPWGYVQTAVEVMRMAWRLRDEANSDIMGVSGWVQQLKALGNHWLIA</sequence>
<dbReference type="AlphaFoldDB" id="A0AB74BVY4"/>
<dbReference type="SUPFAM" id="SSF57701">
    <property type="entry name" value="Zn2/Cys6 DNA-binding domain"/>
    <property type="match status" value="1"/>
</dbReference>
<keyword evidence="3" id="KW-0238">DNA-binding</keyword>
<dbReference type="GO" id="GO:0000976">
    <property type="term" value="F:transcription cis-regulatory region binding"/>
    <property type="evidence" value="ECO:0007669"/>
    <property type="project" value="TreeGrafter"/>
</dbReference>
<keyword evidence="5" id="KW-0539">Nucleus</keyword>
<keyword evidence="4" id="KW-0804">Transcription</keyword>
<keyword evidence="2" id="KW-0805">Transcription regulation</keyword>
<comment type="subcellular location">
    <subcellularLocation>
        <location evidence="1">Nucleus</location>
    </subcellularLocation>
</comment>
<dbReference type="Pfam" id="PF00172">
    <property type="entry name" value="Zn_clus"/>
    <property type="match status" value="1"/>
</dbReference>
<dbReference type="GO" id="GO:0045944">
    <property type="term" value="P:positive regulation of transcription by RNA polymerase II"/>
    <property type="evidence" value="ECO:0007669"/>
    <property type="project" value="TreeGrafter"/>
</dbReference>
<dbReference type="EMBL" id="QQZZ01000177">
    <property type="protein sequence ID" value="RMZ37382.1"/>
    <property type="molecule type" value="Genomic_DNA"/>
</dbReference>
<dbReference type="SMART" id="SM00066">
    <property type="entry name" value="GAL4"/>
    <property type="match status" value="1"/>
</dbReference>
<dbReference type="PANTHER" id="PTHR37534:SF51">
    <property type="entry name" value="ACRIFLAVINE SENSITIVITY CONTROL PROTEIN ACR-2"/>
    <property type="match status" value="1"/>
</dbReference>
<comment type="caution">
    <text evidence="7">The sequence shown here is derived from an EMBL/GenBank/DDBJ whole genome shotgun (WGS) entry which is preliminary data.</text>
</comment>
<evidence type="ECO:0000256" key="5">
    <source>
        <dbReference type="ARBA" id="ARBA00023242"/>
    </source>
</evidence>
<evidence type="ECO:0000259" key="6">
    <source>
        <dbReference type="PROSITE" id="PS50048"/>
    </source>
</evidence>
<dbReference type="InterPro" id="IPR021858">
    <property type="entry name" value="Fun_TF"/>
</dbReference>
<dbReference type="GO" id="GO:0005634">
    <property type="term" value="C:nucleus"/>
    <property type="evidence" value="ECO:0007669"/>
    <property type="project" value="UniProtKB-SubCell"/>
</dbReference>
<dbReference type="Proteomes" id="UP000275480">
    <property type="component" value="Unassembled WGS sequence"/>
</dbReference>
<dbReference type="PANTHER" id="PTHR37534">
    <property type="entry name" value="TRANSCRIPTIONAL ACTIVATOR PROTEIN UGA3"/>
    <property type="match status" value="1"/>
</dbReference>
<dbReference type="GO" id="GO:0008270">
    <property type="term" value="F:zinc ion binding"/>
    <property type="evidence" value="ECO:0007669"/>
    <property type="project" value="InterPro"/>
</dbReference>
<evidence type="ECO:0000313" key="7">
    <source>
        <dbReference type="EMBL" id="RMZ37382.1"/>
    </source>
</evidence>
<dbReference type="Pfam" id="PF11951">
    <property type="entry name" value="Fungal_trans_2"/>
    <property type="match status" value="1"/>
</dbReference>
<organism evidence="7 8">
    <name type="scientific">Aspergillus flavus</name>
    <dbReference type="NCBI Taxonomy" id="5059"/>
    <lineage>
        <taxon>Eukaryota</taxon>
        <taxon>Fungi</taxon>
        <taxon>Dikarya</taxon>
        <taxon>Ascomycota</taxon>
        <taxon>Pezizomycotina</taxon>
        <taxon>Eurotiomycetes</taxon>
        <taxon>Eurotiomycetidae</taxon>
        <taxon>Eurotiales</taxon>
        <taxon>Aspergillaceae</taxon>
        <taxon>Aspergillus</taxon>
        <taxon>Aspergillus subgen. Circumdati</taxon>
    </lineage>
</organism>
<evidence type="ECO:0000313" key="8">
    <source>
        <dbReference type="Proteomes" id="UP000275480"/>
    </source>
</evidence>
<proteinExistence type="predicted"/>
<dbReference type="InterPro" id="IPR036864">
    <property type="entry name" value="Zn2-C6_fun-type_DNA-bd_sf"/>
</dbReference>
<protein>
    <recommendedName>
        <fullName evidence="6">Zn(2)-C6 fungal-type domain-containing protein</fullName>
    </recommendedName>
</protein>
<dbReference type="PROSITE" id="PS00463">
    <property type="entry name" value="ZN2_CY6_FUNGAL_1"/>
    <property type="match status" value="1"/>
</dbReference>
<accession>A0AB74BVY4</accession>
<evidence type="ECO:0000256" key="3">
    <source>
        <dbReference type="ARBA" id="ARBA00023125"/>
    </source>
</evidence>
<dbReference type="GO" id="GO:0000981">
    <property type="term" value="F:DNA-binding transcription factor activity, RNA polymerase II-specific"/>
    <property type="evidence" value="ECO:0007669"/>
    <property type="project" value="InterPro"/>
</dbReference>
<dbReference type="PROSITE" id="PS50048">
    <property type="entry name" value="ZN2_CY6_FUNGAL_2"/>
    <property type="match status" value="1"/>
</dbReference>
<dbReference type="InterPro" id="IPR001138">
    <property type="entry name" value="Zn2Cys6_DnaBD"/>
</dbReference>
<evidence type="ECO:0000256" key="2">
    <source>
        <dbReference type="ARBA" id="ARBA00023015"/>
    </source>
</evidence>
<dbReference type="Gene3D" id="4.10.240.10">
    <property type="entry name" value="Zn(2)-C6 fungal-type DNA-binding domain"/>
    <property type="match status" value="1"/>
</dbReference>
<gene>
    <name evidence="7" type="ORF">CA14_011645</name>
</gene>
<evidence type="ECO:0000256" key="4">
    <source>
        <dbReference type="ARBA" id="ARBA00023163"/>
    </source>
</evidence>
<evidence type="ECO:0000256" key="1">
    <source>
        <dbReference type="ARBA" id="ARBA00004123"/>
    </source>
</evidence>